<dbReference type="GO" id="GO:0005886">
    <property type="term" value="C:plasma membrane"/>
    <property type="evidence" value="ECO:0007669"/>
    <property type="project" value="UniProtKB-SubCell"/>
</dbReference>
<accession>A0A497EU50</accession>
<dbReference type="InterPro" id="IPR030389">
    <property type="entry name" value="G_FEOB_dom"/>
</dbReference>
<dbReference type="PROSITE" id="PS51711">
    <property type="entry name" value="G_FEOB"/>
    <property type="match status" value="1"/>
</dbReference>
<dbReference type="InterPro" id="IPR011640">
    <property type="entry name" value="Fe2_transport_prot_B_C"/>
</dbReference>
<feature type="transmembrane region" description="Helical" evidence="16">
    <location>
        <begin position="478"/>
        <end position="498"/>
    </location>
</feature>
<dbReference type="EMBL" id="QMQV01000002">
    <property type="protein sequence ID" value="RLE50649.1"/>
    <property type="molecule type" value="Genomic_DNA"/>
</dbReference>
<feature type="transmembrane region" description="Helical" evidence="16">
    <location>
        <begin position="619"/>
        <end position="639"/>
    </location>
</feature>
<protein>
    <recommendedName>
        <fullName evidence="12 13">Ferrous iron transport protein B</fullName>
    </recommendedName>
</protein>
<dbReference type="GO" id="GO:0015093">
    <property type="term" value="F:ferrous iron transmembrane transporter activity"/>
    <property type="evidence" value="ECO:0007669"/>
    <property type="project" value="UniProtKB-UniRule"/>
</dbReference>
<organism evidence="18 19">
    <name type="scientific">Thermoproteota archaeon</name>
    <dbReference type="NCBI Taxonomy" id="2056631"/>
    <lineage>
        <taxon>Archaea</taxon>
        <taxon>Thermoproteota</taxon>
    </lineage>
</organism>
<dbReference type="SUPFAM" id="SSF52540">
    <property type="entry name" value="P-loop containing nucleoside triphosphate hydrolases"/>
    <property type="match status" value="1"/>
</dbReference>
<evidence type="ECO:0000256" key="9">
    <source>
        <dbReference type="ARBA" id="ARBA00023065"/>
    </source>
</evidence>
<keyword evidence="15" id="KW-0479">Metal-binding</keyword>
<keyword evidence="10 14" id="KW-0342">GTP-binding</keyword>
<dbReference type="Pfam" id="PF07664">
    <property type="entry name" value="FeoB_C"/>
    <property type="match status" value="1"/>
</dbReference>
<dbReference type="Proteomes" id="UP000278475">
    <property type="component" value="Unassembled WGS sequence"/>
</dbReference>
<dbReference type="PANTHER" id="PTHR43185">
    <property type="entry name" value="FERROUS IRON TRANSPORT PROTEIN B"/>
    <property type="match status" value="1"/>
</dbReference>
<dbReference type="Gene3D" id="3.40.50.300">
    <property type="entry name" value="P-loop containing nucleotide triphosphate hydrolases"/>
    <property type="match status" value="1"/>
</dbReference>
<evidence type="ECO:0000256" key="12">
    <source>
        <dbReference type="ARBA" id="ARBA00031200"/>
    </source>
</evidence>
<comment type="subcellular location">
    <subcellularLocation>
        <location evidence="1">Cell membrane</location>
        <topology evidence="1">Multi-pass membrane protein</topology>
    </subcellularLocation>
</comment>
<keyword evidence="5 16" id="KW-0812">Transmembrane</keyword>
<feature type="transmembrane region" description="Helical" evidence="16">
    <location>
        <begin position="419"/>
        <end position="441"/>
    </location>
</feature>
<comment type="caution">
    <text evidence="18">The sequence shown here is derived from an EMBL/GenBank/DDBJ whole genome shotgun (WGS) entry which is preliminary data.</text>
</comment>
<feature type="binding site" evidence="14">
    <location>
        <begin position="35"/>
        <end position="42"/>
    </location>
    <ligand>
        <name>GTP</name>
        <dbReference type="ChEBI" id="CHEBI:37565"/>
        <label>1</label>
    </ligand>
</feature>
<dbReference type="InterPro" id="IPR011642">
    <property type="entry name" value="Gate_dom"/>
</dbReference>
<keyword evidence="8" id="KW-0408">Iron</keyword>
<feature type="binding site" evidence="15">
    <location>
        <position position="49"/>
    </location>
    <ligand>
        <name>Mg(2+)</name>
        <dbReference type="ChEBI" id="CHEBI:18420"/>
        <label>2</label>
    </ligand>
</feature>
<evidence type="ECO:0000259" key="17">
    <source>
        <dbReference type="PROSITE" id="PS51711"/>
    </source>
</evidence>
<keyword evidence="3" id="KW-1003">Cell membrane</keyword>
<evidence type="ECO:0000256" key="16">
    <source>
        <dbReference type="SAM" id="Phobius"/>
    </source>
</evidence>
<dbReference type="InterPro" id="IPR027417">
    <property type="entry name" value="P-loop_NTPase"/>
</dbReference>
<keyword evidence="15" id="KW-0460">Magnesium</keyword>
<dbReference type="InterPro" id="IPR050860">
    <property type="entry name" value="FeoB_GTPase"/>
</dbReference>
<feature type="binding site" evidence="15">
    <location>
        <position position="46"/>
    </location>
    <ligand>
        <name>Mg(2+)</name>
        <dbReference type="ChEBI" id="CHEBI:18420"/>
        <label>2</label>
    </ligand>
</feature>
<dbReference type="InterPro" id="IPR003373">
    <property type="entry name" value="Fe2_transport_prot-B"/>
</dbReference>
<evidence type="ECO:0000313" key="18">
    <source>
        <dbReference type="EMBL" id="RLE50649.1"/>
    </source>
</evidence>
<evidence type="ECO:0000256" key="11">
    <source>
        <dbReference type="ARBA" id="ARBA00023136"/>
    </source>
</evidence>
<evidence type="ECO:0000256" key="6">
    <source>
        <dbReference type="ARBA" id="ARBA00022741"/>
    </source>
</evidence>
<evidence type="ECO:0000256" key="14">
    <source>
        <dbReference type="PIRSR" id="PIRSR603373-1"/>
    </source>
</evidence>
<dbReference type="NCBIfam" id="TIGR00437">
    <property type="entry name" value="feoB"/>
    <property type="match status" value="1"/>
</dbReference>
<evidence type="ECO:0000256" key="4">
    <source>
        <dbReference type="ARBA" id="ARBA00022496"/>
    </source>
</evidence>
<dbReference type="Gene3D" id="1.10.287.1770">
    <property type="match status" value="1"/>
</dbReference>
<keyword evidence="11 16" id="KW-0472">Membrane</keyword>
<feature type="transmembrane region" description="Helical" evidence="16">
    <location>
        <begin position="651"/>
        <end position="674"/>
    </location>
</feature>
<evidence type="ECO:0000256" key="2">
    <source>
        <dbReference type="ARBA" id="ARBA00022448"/>
    </source>
</evidence>
<keyword evidence="2" id="KW-0813">Transport</keyword>
<feature type="transmembrane region" description="Helical" evidence="16">
    <location>
        <begin position="539"/>
        <end position="566"/>
    </location>
</feature>
<dbReference type="Pfam" id="PF07670">
    <property type="entry name" value="Gate"/>
    <property type="match status" value="2"/>
</dbReference>
<dbReference type="GO" id="GO:0005525">
    <property type="term" value="F:GTP binding"/>
    <property type="evidence" value="ECO:0007669"/>
    <property type="project" value="UniProtKB-KW"/>
</dbReference>
<evidence type="ECO:0000313" key="19">
    <source>
        <dbReference type="Proteomes" id="UP000278475"/>
    </source>
</evidence>
<feature type="binding site" evidence="14">
    <location>
        <begin position="60"/>
        <end position="64"/>
    </location>
    <ligand>
        <name>GTP</name>
        <dbReference type="ChEBI" id="CHEBI:37565"/>
        <label>1</label>
    </ligand>
</feature>
<feature type="transmembrane region" description="Helical" evidence="16">
    <location>
        <begin position="453"/>
        <end position="472"/>
    </location>
</feature>
<feature type="domain" description="FeoB-type G" evidence="17">
    <location>
        <begin position="28"/>
        <end position="190"/>
    </location>
</feature>
<keyword evidence="6 14" id="KW-0547">Nucleotide-binding</keyword>
<dbReference type="InterPro" id="IPR041069">
    <property type="entry name" value="FeoB_Cyto"/>
</dbReference>
<proteinExistence type="predicted"/>
<evidence type="ECO:0000256" key="1">
    <source>
        <dbReference type="ARBA" id="ARBA00004651"/>
    </source>
</evidence>
<dbReference type="CDD" id="cd01879">
    <property type="entry name" value="FeoB"/>
    <property type="match status" value="1"/>
</dbReference>
<evidence type="ECO:0000256" key="3">
    <source>
        <dbReference type="ARBA" id="ARBA00022475"/>
    </source>
</evidence>
<evidence type="ECO:0000256" key="8">
    <source>
        <dbReference type="ARBA" id="ARBA00023004"/>
    </source>
</evidence>
<feature type="binding site" evidence="15">
    <location>
        <position position="50"/>
    </location>
    <ligand>
        <name>Mg(2+)</name>
        <dbReference type="ChEBI" id="CHEBI:18420"/>
        <label>2</label>
    </ligand>
</feature>
<sequence length="675" mass="74412">MVLLVRALKAKQRLISRRYIEVAKEPGVLTIALAGNPNVGKSVIFNQLTGLAQFVGNWPGKTVEIAEGYLYYAGKRIKVVDLPGTYSLSAFSAEELVARDYIVLVKPDIVVDIIDASAFERNLYLTLQLMELNAPLIIILNQVDVAAKRGIAIDHVKLSELLKIPVVQMVAITGKGLSDFMALLAKVISESGLKVGYSLRYCEELEKYISDVEGALRKYELKRLRGYPRRWVAIKLLEGDEEVKRKIAMEAGEVVEIAEEKARDIERVFRKPASVVFASERYRIASEIAKQVVKPIAEVGVSLTDKLDAVLMHGYFGYIPLALIMSLVFTTVFTVGGFIEELLGMLFESYVIPGVEALLSSLPSALASLIQRGVIEGIVAGITIIIPYISIFYLALSILEDSGYIPRAAFLMDNLLHKVGLHGKAFIPLVLGYGCNVPACLSCRIMETERERLLLSVLVLLVPCAARTVIILGVVGKYIGVLAALAIYAFDLALIFLVGRMLFKTLPGEPVGLIMELPPYRRPMLKVVLNKTWIKTRDFIYIALPIIVLGSIALEALRITGLLSIIVQAMAPFINMVLGLPGETGIPLIFGFLRKELILVLLYEYVGERLDLFMNQAQMIVFTLVMMIYIPCVATYAAMVKEIGLKKATLAAFFTVILALVVGALAYRVLAFFLA</sequence>
<evidence type="ECO:0000256" key="13">
    <source>
        <dbReference type="NCBIfam" id="TIGR00437"/>
    </source>
</evidence>
<feature type="transmembrane region" description="Helical" evidence="16">
    <location>
        <begin position="351"/>
        <end position="370"/>
    </location>
</feature>
<evidence type="ECO:0000256" key="5">
    <source>
        <dbReference type="ARBA" id="ARBA00022692"/>
    </source>
</evidence>
<dbReference type="GO" id="GO:0046872">
    <property type="term" value="F:metal ion binding"/>
    <property type="evidence" value="ECO:0007669"/>
    <property type="project" value="UniProtKB-KW"/>
</dbReference>
<feature type="binding site" evidence="14">
    <location>
        <begin position="81"/>
        <end position="84"/>
    </location>
    <ligand>
        <name>GTP</name>
        <dbReference type="ChEBI" id="CHEBI:37565"/>
        <label>1</label>
    </ligand>
</feature>
<feature type="binding site" evidence="14">
    <location>
        <begin position="141"/>
        <end position="144"/>
    </location>
    <ligand>
        <name>GTP</name>
        <dbReference type="ChEBI" id="CHEBI:37565"/>
        <label>1</label>
    </ligand>
</feature>
<evidence type="ECO:0000256" key="10">
    <source>
        <dbReference type="ARBA" id="ARBA00023134"/>
    </source>
</evidence>
<evidence type="ECO:0000256" key="15">
    <source>
        <dbReference type="PIRSR" id="PIRSR603373-2"/>
    </source>
</evidence>
<keyword evidence="7 16" id="KW-1133">Transmembrane helix</keyword>
<keyword evidence="9" id="KW-0406">Ion transport</keyword>
<evidence type="ECO:0000256" key="7">
    <source>
        <dbReference type="ARBA" id="ARBA00022989"/>
    </source>
</evidence>
<reference evidence="18 19" key="1">
    <citation type="submission" date="2018-06" db="EMBL/GenBank/DDBJ databases">
        <title>Extensive metabolic versatility and redundancy in microbially diverse, dynamic hydrothermal sediments.</title>
        <authorList>
            <person name="Dombrowski N."/>
            <person name="Teske A."/>
            <person name="Baker B.J."/>
        </authorList>
    </citation>
    <scope>NUCLEOTIDE SEQUENCE [LARGE SCALE GENOMIC DNA]</scope>
    <source>
        <strain evidence="18">B66_G16</strain>
    </source>
</reference>
<feature type="transmembrane region" description="Helical" evidence="16">
    <location>
        <begin position="377"/>
        <end position="399"/>
    </location>
</feature>
<name>A0A497EU50_9CREN</name>
<feature type="transmembrane region" description="Helical" evidence="16">
    <location>
        <begin position="315"/>
        <end position="339"/>
    </location>
</feature>
<dbReference type="PANTHER" id="PTHR43185:SF1">
    <property type="entry name" value="FE(2+) TRANSPORTER FEOB"/>
    <property type="match status" value="1"/>
</dbReference>
<dbReference type="Pfam" id="PF17910">
    <property type="entry name" value="FeoB_Cyto"/>
    <property type="match status" value="1"/>
</dbReference>
<dbReference type="Pfam" id="PF02421">
    <property type="entry name" value="FeoB_N"/>
    <property type="match status" value="1"/>
</dbReference>
<dbReference type="AlphaFoldDB" id="A0A497EU50"/>
<keyword evidence="4" id="KW-0410">Iron transport</keyword>
<gene>
    <name evidence="18" type="primary">feoB</name>
    <name evidence="18" type="ORF">DRJ31_00410</name>
</gene>